<dbReference type="GO" id="GO:0003978">
    <property type="term" value="F:UDP-glucose 4-epimerase activity"/>
    <property type="evidence" value="ECO:0007669"/>
    <property type="project" value="UniProtKB-EC"/>
</dbReference>
<dbReference type="RefSeq" id="WP_032591574.1">
    <property type="nucleotide sequence ID" value="NZ_CP131536.1"/>
</dbReference>
<dbReference type="InterPro" id="IPR003869">
    <property type="entry name" value="Polysac_CapD-like"/>
</dbReference>
<keyword evidence="6" id="KW-0413">Isomerase</keyword>
<dbReference type="InterPro" id="IPR013692">
    <property type="entry name" value="CapD_C"/>
</dbReference>
<sequence length="363" mass="40882">MSIFKDKVLLITGGTGSFGNMVLNRFLNSDIREIRIFSRDEKKQDDMRHHLQTQYSEQANKVKFYIGDVRNRQSLDIAMRGGVDYIFAAAALKQVPSCEFFPIQAVETNIIGTNNVLESAIAHGVKNVVVLSTDKAAYPINAMGISKAMMEKVAIAKARQLGQNAQTTICCTRYGNVMASRGSVIPLWVDQMIEGKPITITDPNMTRFMMTLNDAVDLVIYAFEHAHNGDLFVQKAPAATLDVLAEALKQIYTQVDSKYGETEVKIIGTRHGEKLYETLVTREEMARAIDMGAYYCIPCDARDLNYDKVEGGNPEIDKMEEYHSHNTHRLSVEDMKKLLYKLTFIREDLGLQPRAHAKEIRSE</sequence>
<dbReference type="EC" id="5.1.3.2" evidence="3"/>
<dbReference type="Proteomes" id="UP000460666">
    <property type="component" value="Unassembled WGS sequence"/>
</dbReference>
<evidence type="ECO:0000259" key="10">
    <source>
        <dbReference type="Pfam" id="PF08485"/>
    </source>
</evidence>
<comment type="caution">
    <text evidence="11">The sequence shown here is derived from an EMBL/GenBank/DDBJ whole genome shotgun (WGS) entry which is preliminary data.</text>
</comment>
<evidence type="ECO:0000256" key="5">
    <source>
        <dbReference type="ARBA" id="ARBA00022985"/>
    </source>
</evidence>
<evidence type="ECO:0000256" key="2">
    <source>
        <dbReference type="ARBA" id="ARBA00007430"/>
    </source>
</evidence>
<dbReference type="InterPro" id="IPR036291">
    <property type="entry name" value="NAD(P)-bd_dom_sf"/>
</dbReference>
<dbReference type="GO" id="GO:0009103">
    <property type="term" value="P:lipopolysaccharide biosynthetic process"/>
    <property type="evidence" value="ECO:0007669"/>
    <property type="project" value="UniProtKB-KW"/>
</dbReference>
<name>A0A642HPC4_BACFG</name>
<evidence type="ECO:0000256" key="8">
    <source>
        <dbReference type="ARBA" id="ARBA00033067"/>
    </source>
</evidence>
<dbReference type="Pfam" id="PF02719">
    <property type="entry name" value="Polysacc_synt_2"/>
    <property type="match status" value="1"/>
</dbReference>
<protein>
    <recommendedName>
        <fullName evidence="4">UDP-glucose 4-epimerase</fullName>
        <ecNumber evidence="3">5.1.3.2</ecNumber>
    </recommendedName>
    <alternativeName>
        <fullName evidence="8">Galactowaldenase</fullName>
    </alternativeName>
    <alternativeName>
        <fullName evidence="7">UDP-galactose 4-epimerase</fullName>
    </alternativeName>
</protein>
<dbReference type="InterPro" id="IPR051203">
    <property type="entry name" value="Polysaccharide_Synthase-Rel"/>
</dbReference>
<evidence type="ECO:0000256" key="1">
    <source>
        <dbReference type="ARBA" id="ARBA00000083"/>
    </source>
</evidence>
<evidence type="ECO:0000256" key="6">
    <source>
        <dbReference type="ARBA" id="ARBA00023235"/>
    </source>
</evidence>
<evidence type="ECO:0000259" key="9">
    <source>
        <dbReference type="Pfam" id="PF02719"/>
    </source>
</evidence>
<reference evidence="11 12" key="1">
    <citation type="journal article" date="2019" name="Nat. Med.">
        <title>A library of human gut bacterial isolates paired with longitudinal multiomics data enables mechanistic microbiome research.</title>
        <authorList>
            <person name="Poyet M."/>
            <person name="Groussin M."/>
            <person name="Gibbons S.M."/>
            <person name="Avila-Pacheco J."/>
            <person name="Jiang X."/>
            <person name="Kearney S.M."/>
            <person name="Perrotta A.R."/>
            <person name="Berdy B."/>
            <person name="Zhao S."/>
            <person name="Lieberman T.D."/>
            <person name="Swanson P.K."/>
            <person name="Smith M."/>
            <person name="Roesemann S."/>
            <person name="Alexander J.E."/>
            <person name="Rich S.A."/>
            <person name="Livny J."/>
            <person name="Vlamakis H."/>
            <person name="Clish C."/>
            <person name="Bullock K."/>
            <person name="Deik A."/>
            <person name="Scott J."/>
            <person name="Pierce K.A."/>
            <person name="Xavier R.J."/>
            <person name="Alm E.J."/>
        </authorList>
    </citation>
    <scope>NUCLEOTIDE SEQUENCE [LARGE SCALE GENOMIC DNA]</scope>
    <source>
        <strain evidence="11 12">BIOML-A46</strain>
    </source>
</reference>
<keyword evidence="5" id="KW-0448">Lipopolysaccharide biosynthesis</keyword>
<organism evidence="11 12">
    <name type="scientific">Bacteroides fragilis</name>
    <dbReference type="NCBI Taxonomy" id="817"/>
    <lineage>
        <taxon>Bacteria</taxon>
        <taxon>Pseudomonadati</taxon>
        <taxon>Bacteroidota</taxon>
        <taxon>Bacteroidia</taxon>
        <taxon>Bacteroidales</taxon>
        <taxon>Bacteroidaceae</taxon>
        <taxon>Bacteroides</taxon>
    </lineage>
</organism>
<evidence type="ECO:0000256" key="7">
    <source>
        <dbReference type="ARBA" id="ARBA00031367"/>
    </source>
</evidence>
<feature type="domain" description="UDP-glucose 4-epimerase CapD C-terminal" evidence="10">
    <location>
        <begin position="300"/>
        <end position="346"/>
    </location>
</feature>
<dbReference type="Pfam" id="PF08485">
    <property type="entry name" value="Polysacc_syn_2C"/>
    <property type="match status" value="1"/>
</dbReference>
<comment type="similarity">
    <text evidence="2">Belongs to the polysaccharide synthase family.</text>
</comment>
<comment type="catalytic activity">
    <reaction evidence="1">
        <text>UDP-alpha-D-glucose = UDP-alpha-D-galactose</text>
        <dbReference type="Rhea" id="RHEA:22168"/>
        <dbReference type="ChEBI" id="CHEBI:58885"/>
        <dbReference type="ChEBI" id="CHEBI:66914"/>
        <dbReference type="EC" id="5.1.3.2"/>
    </reaction>
</comment>
<dbReference type="EMBL" id="VWCJ01000004">
    <property type="protein sequence ID" value="KAA4998883.1"/>
    <property type="molecule type" value="Genomic_DNA"/>
</dbReference>
<dbReference type="SUPFAM" id="SSF51735">
    <property type="entry name" value="NAD(P)-binding Rossmann-fold domains"/>
    <property type="match status" value="1"/>
</dbReference>
<dbReference type="AlphaFoldDB" id="A0A642HPC4"/>
<accession>A0A642HPC4</accession>
<gene>
    <name evidence="11" type="ORF">F2Z89_08455</name>
</gene>
<evidence type="ECO:0000313" key="11">
    <source>
        <dbReference type="EMBL" id="KAA4998883.1"/>
    </source>
</evidence>
<dbReference type="CDD" id="cd05237">
    <property type="entry name" value="UDP_invert_4-6DH_SDR_e"/>
    <property type="match status" value="1"/>
</dbReference>
<dbReference type="PANTHER" id="PTHR43318:SF2">
    <property type="entry name" value="UDP-N-ACETYLGLUCOSAMINE 4,6-DEHYDRATASE (INVERTING)"/>
    <property type="match status" value="1"/>
</dbReference>
<proteinExistence type="inferred from homology"/>
<evidence type="ECO:0000256" key="3">
    <source>
        <dbReference type="ARBA" id="ARBA00013189"/>
    </source>
</evidence>
<dbReference type="Gene3D" id="3.40.50.720">
    <property type="entry name" value="NAD(P)-binding Rossmann-like Domain"/>
    <property type="match status" value="1"/>
</dbReference>
<feature type="domain" description="Polysaccharide biosynthesis protein CapD-like" evidence="9">
    <location>
        <begin position="9"/>
        <end position="297"/>
    </location>
</feature>
<evidence type="ECO:0000256" key="4">
    <source>
        <dbReference type="ARBA" id="ARBA00018569"/>
    </source>
</evidence>
<evidence type="ECO:0000313" key="12">
    <source>
        <dbReference type="Proteomes" id="UP000460666"/>
    </source>
</evidence>
<dbReference type="PANTHER" id="PTHR43318">
    <property type="entry name" value="UDP-N-ACETYLGLUCOSAMINE 4,6-DEHYDRATASE"/>
    <property type="match status" value="1"/>
</dbReference>